<protein>
    <submittedName>
        <fullName evidence="6">Uncharacterized protein LOC102801279</fullName>
    </submittedName>
</protein>
<feature type="repeat" description="RCC1" evidence="2">
    <location>
        <begin position="231"/>
        <end position="282"/>
    </location>
</feature>
<feature type="repeat" description="RCC1" evidence="2">
    <location>
        <begin position="283"/>
        <end position="334"/>
    </location>
</feature>
<dbReference type="InterPro" id="IPR051625">
    <property type="entry name" value="Signaling_Regulatory_Domain"/>
</dbReference>
<organism evidence="5 6">
    <name type="scientific">Saccoglossus kowalevskii</name>
    <name type="common">Acorn worm</name>
    <dbReference type="NCBI Taxonomy" id="10224"/>
    <lineage>
        <taxon>Eukaryota</taxon>
        <taxon>Metazoa</taxon>
        <taxon>Hemichordata</taxon>
        <taxon>Enteropneusta</taxon>
        <taxon>Harrimaniidae</taxon>
        <taxon>Saccoglossus</taxon>
    </lineage>
</organism>
<dbReference type="PROSITE" id="PS00626">
    <property type="entry name" value="RCC1_2"/>
    <property type="match status" value="2"/>
</dbReference>
<dbReference type="InterPro" id="IPR000408">
    <property type="entry name" value="Reg_chr_condens"/>
</dbReference>
<feature type="region of interest" description="Disordered" evidence="3">
    <location>
        <begin position="77"/>
        <end position="102"/>
    </location>
</feature>
<feature type="compositionally biased region" description="Low complexity" evidence="3">
    <location>
        <begin position="83"/>
        <end position="96"/>
    </location>
</feature>
<dbReference type="PANTHER" id="PTHR22872:SF2">
    <property type="entry name" value="INHIBITOR OF BRUTON TYROSINE KINASE"/>
    <property type="match status" value="1"/>
</dbReference>
<dbReference type="InterPro" id="IPR009091">
    <property type="entry name" value="RCC1/BLIP-II"/>
</dbReference>
<dbReference type="InterPro" id="IPR058923">
    <property type="entry name" value="RCC1-like_dom"/>
</dbReference>
<dbReference type="PANTHER" id="PTHR22872">
    <property type="entry name" value="BTK-BINDING PROTEIN-RELATED"/>
    <property type="match status" value="1"/>
</dbReference>
<dbReference type="Proteomes" id="UP000694865">
    <property type="component" value="Unplaced"/>
</dbReference>
<evidence type="ECO:0000313" key="6">
    <source>
        <dbReference type="RefSeq" id="XP_006814593.1"/>
    </source>
</evidence>
<evidence type="ECO:0000256" key="1">
    <source>
        <dbReference type="ARBA" id="ARBA00022737"/>
    </source>
</evidence>
<dbReference type="GeneID" id="102801279"/>
<evidence type="ECO:0000256" key="2">
    <source>
        <dbReference type="PROSITE-ProRule" id="PRU00235"/>
    </source>
</evidence>
<dbReference type="Pfam" id="PF25390">
    <property type="entry name" value="WD40_RLD"/>
    <property type="match status" value="1"/>
</dbReference>
<sequence>MDNYVLCDNMKWIASFAKYGRMKEILTHLKVVLSKPAELLPNERKELSNLVLHCYVQQIVETKDKNLEMQFSSLTGYRDDASSRNSSSRPTTPLSSPRRRSRVARQSRILCCGQSHAAAICYGDLYTWGNAHSGRLGHGEIIIDDGKVTPFRVETLHMHRIQVMSVACGKEHTLALCQQGVYAWGSSKFGQVGVGNTQTQARPVLIAELLDQQVVAVECGHYHSLALSHDHRVWSWGWGVHGQLGHGDPKDHYTPKHISSLDSYQIMQISAGCCHSAVLTLGGSVLTFGSSRFGQLGHGDIQKVSSPTLVKGIANDKIVMVTCGFYHMVVVSSNPQKLYTWGNHPVTLRHKLILSRRRRGSHALLKPDNSEIVHLTPTLLDNDITNRIKQISAGCNHTLIVTNAGELYALGKNDFGQLGVGTYRVEQQLPTLVQHFSDKPVLVAAAGAEFSVVMDVAGHTWVWGRADQGQSFSDLKSSLSTEAMLRVSKTVCPLLKETSTERNLDMAHTTESTHHTKSLLDIPTGIRNKFSTRFYLQVTSTAVEHITTGMPHKEICSILQQSELIDDNGVLGQSLKSHSTSRIPEERLWQEIQYNLRKDMGSKEFVHLSSNNVMMLSDLLRSQIQSNTYRYDPQEDEPNIKIFTCGHHFLRQPFLLTTLPQFESFMNNLPIPLPSTSDIMTHLYRKDSQISMACPNCVLSALRQLQVG</sequence>
<keyword evidence="1" id="KW-0677">Repeat</keyword>
<dbReference type="RefSeq" id="XP_006814593.1">
    <property type="nucleotide sequence ID" value="XM_006814530.1"/>
</dbReference>
<evidence type="ECO:0000259" key="4">
    <source>
        <dbReference type="Pfam" id="PF25390"/>
    </source>
</evidence>
<dbReference type="Gene3D" id="2.130.10.30">
    <property type="entry name" value="Regulator of chromosome condensation 1/beta-lactamase-inhibitor protein II"/>
    <property type="match status" value="2"/>
</dbReference>
<proteinExistence type="predicted"/>
<feature type="repeat" description="RCC1" evidence="2">
    <location>
        <begin position="123"/>
        <end position="179"/>
    </location>
</feature>
<feature type="repeat" description="RCC1" evidence="2">
    <location>
        <begin position="179"/>
        <end position="230"/>
    </location>
</feature>
<dbReference type="SUPFAM" id="SSF50985">
    <property type="entry name" value="RCC1/BLIP-II"/>
    <property type="match status" value="2"/>
</dbReference>
<feature type="repeat" description="RCC1" evidence="2">
    <location>
        <begin position="405"/>
        <end position="457"/>
    </location>
</feature>
<keyword evidence="5" id="KW-1185">Reference proteome</keyword>
<evidence type="ECO:0000313" key="5">
    <source>
        <dbReference type="Proteomes" id="UP000694865"/>
    </source>
</evidence>
<dbReference type="Pfam" id="PF00415">
    <property type="entry name" value="RCC1"/>
    <property type="match status" value="1"/>
</dbReference>
<feature type="domain" description="RCC1-like" evidence="4">
    <location>
        <begin position="91"/>
        <end position="343"/>
    </location>
</feature>
<gene>
    <name evidence="6" type="primary">LOC102801279</name>
</gene>
<accession>A0ABM0M3K2</accession>
<name>A0ABM0M3K2_SACKO</name>
<evidence type="ECO:0000256" key="3">
    <source>
        <dbReference type="SAM" id="MobiDB-lite"/>
    </source>
</evidence>
<dbReference type="PRINTS" id="PR00633">
    <property type="entry name" value="RCCNDNSATION"/>
</dbReference>
<reference evidence="6" key="1">
    <citation type="submission" date="2025-08" db="UniProtKB">
        <authorList>
            <consortium name="RefSeq"/>
        </authorList>
    </citation>
    <scope>IDENTIFICATION</scope>
    <source>
        <tissue evidence="6">Testes</tissue>
    </source>
</reference>
<dbReference type="PROSITE" id="PS50012">
    <property type="entry name" value="RCC1_3"/>
    <property type="match status" value="5"/>
</dbReference>